<dbReference type="GO" id="GO:0008380">
    <property type="term" value="P:RNA splicing"/>
    <property type="evidence" value="ECO:0007669"/>
    <property type="project" value="UniProtKB-KW"/>
</dbReference>
<comment type="caution">
    <text evidence="9">The sequence shown here is derived from an EMBL/GenBank/DDBJ whole genome shotgun (WGS) entry which is preliminary data.</text>
</comment>
<accession>A0AA35QXX3</accession>
<keyword evidence="7" id="KW-0539">Nucleus</keyword>
<keyword evidence="5" id="KW-0507">mRNA processing</keyword>
<evidence type="ECO:0000313" key="10">
    <source>
        <dbReference type="Proteomes" id="UP001174909"/>
    </source>
</evidence>
<proteinExistence type="inferred from homology"/>
<feature type="compositionally biased region" description="Low complexity" evidence="8">
    <location>
        <begin position="1"/>
        <end position="13"/>
    </location>
</feature>
<name>A0AA35QXX3_GEOBA</name>
<sequence>METGSSRQRSSGRSVKKERGDRSRSRSSSCDSDAPSTKKRKKSSTKHKKVRSGSESRSSSRKKKNASERHKTKKRESMSKFSDEKKSRRSPSSSDDSESDDSGSSGVGSTDSEEEKRLKRKRKRRAEKDAKKKKKKSGKSAETGLKQVVTASASTPIGSKTVGPTADVKGTEGKQQRGPMTKEEWERQQSIVRRVYDPDTGRHRLVKGDGEIIEEIVSKERQKAINNGSKQPLEMERHSQQGLRKLL</sequence>
<feature type="compositionally biased region" description="Polar residues" evidence="8">
    <location>
        <begin position="149"/>
        <end position="158"/>
    </location>
</feature>
<evidence type="ECO:0000256" key="6">
    <source>
        <dbReference type="ARBA" id="ARBA00023187"/>
    </source>
</evidence>
<feature type="compositionally biased region" description="Basic and acidic residues" evidence="8">
    <location>
        <begin position="65"/>
        <end position="86"/>
    </location>
</feature>
<feature type="region of interest" description="Disordered" evidence="8">
    <location>
        <begin position="1"/>
        <end position="186"/>
    </location>
</feature>
<dbReference type="GO" id="GO:0005730">
    <property type="term" value="C:nucleolus"/>
    <property type="evidence" value="ECO:0007669"/>
    <property type="project" value="UniProtKB-SubCell"/>
</dbReference>
<keyword evidence="6" id="KW-0508">mRNA splicing</keyword>
<dbReference type="AlphaFoldDB" id="A0AA35QXX3"/>
<comment type="similarity">
    <text evidence="3">Belongs to the ARL6IP4 family.</text>
</comment>
<feature type="compositionally biased region" description="Basic residues" evidence="8">
    <location>
        <begin position="37"/>
        <end position="51"/>
    </location>
</feature>
<evidence type="ECO:0000256" key="7">
    <source>
        <dbReference type="ARBA" id="ARBA00023242"/>
    </source>
</evidence>
<evidence type="ECO:0000256" key="3">
    <source>
        <dbReference type="ARBA" id="ARBA00006852"/>
    </source>
</evidence>
<feature type="compositionally biased region" description="Basic residues" evidence="8">
    <location>
        <begin position="118"/>
        <end position="138"/>
    </location>
</feature>
<dbReference type="Proteomes" id="UP001174909">
    <property type="component" value="Unassembled WGS sequence"/>
</dbReference>
<evidence type="ECO:0000313" key="9">
    <source>
        <dbReference type="EMBL" id="CAI7995698.1"/>
    </source>
</evidence>
<feature type="compositionally biased region" description="Basic and acidic residues" evidence="8">
    <location>
        <begin position="169"/>
        <end position="186"/>
    </location>
</feature>
<evidence type="ECO:0000256" key="1">
    <source>
        <dbReference type="ARBA" id="ARBA00004324"/>
    </source>
</evidence>
<keyword evidence="10" id="KW-1185">Reference proteome</keyword>
<evidence type="ECO:0000256" key="8">
    <source>
        <dbReference type="SAM" id="MobiDB-lite"/>
    </source>
</evidence>
<evidence type="ECO:0000256" key="2">
    <source>
        <dbReference type="ARBA" id="ARBA00004604"/>
    </source>
</evidence>
<reference evidence="9" key="1">
    <citation type="submission" date="2023-03" db="EMBL/GenBank/DDBJ databases">
        <authorList>
            <person name="Steffen K."/>
            <person name="Cardenas P."/>
        </authorList>
    </citation>
    <scope>NUCLEOTIDE SEQUENCE</scope>
</reference>
<dbReference type="GO" id="GO:0006397">
    <property type="term" value="P:mRNA processing"/>
    <property type="evidence" value="ECO:0007669"/>
    <property type="project" value="UniProtKB-KW"/>
</dbReference>
<dbReference type="GO" id="GO:0016607">
    <property type="term" value="C:nuclear speck"/>
    <property type="evidence" value="ECO:0007669"/>
    <property type="project" value="UniProtKB-SubCell"/>
</dbReference>
<dbReference type="InterPro" id="IPR019532">
    <property type="entry name" value="Nucl_RNA-splicing_assoc_SR-25"/>
</dbReference>
<feature type="compositionally biased region" description="Basic and acidic residues" evidence="8">
    <location>
        <begin position="15"/>
        <end position="24"/>
    </location>
</feature>
<feature type="region of interest" description="Disordered" evidence="8">
    <location>
        <begin position="223"/>
        <end position="247"/>
    </location>
</feature>
<gene>
    <name evidence="9" type="ORF">GBAR_LOCUS1734</name>
</gene>
<evidence type="ECO:0000256" key="4">
    <source>
        <dbReference type="ARBA" id="ARBA00017993"/>
    </source>
</evidence>
<evidence type="ECO:0000256" key="5">
    <source>
        <dbReference type="ARBA" id="ARBA00022664"/>
    </source>
</evidence>
<comment type="subcellular location">
    <subcellularLocation>
        <location evidence="1">Nucleus speckle</location>
    </subcellularLocation>
    <subcellularLocation>
        <location evidence="2">Nucleus</location>
        <location evidence="2">Nucleolus</location>
    </subcellularLocation>
</comment>
<protein>
    <recommendedName>
        <fullName evidence="4">ADP-ribosylation factor-like protein 6-interacting protein 4</fullName>
    </recommendedName>
</protein>
<organism evidence="9 10">
    <name type="scientific">Geodia barretti</name>
    <name type="common">Barrett's horny sponge</name>
    <dbReference type="NCBI Taxonomy" id="519541"/>
    <lineage>
        <taxon>Eukaryota</taxon>
        <taxon>Metazoa</taxon>
        <taxon>Porifera</taxon>
        <taxon>Demospongiae</taxon>
        <taxon>Heteroscleromorpha</taxon>
        <taxon>Tetractinellida</taxon>
        <taxon>Astrophorina</taxon>
        <taxon>Geodiidae</taxon>
        <taxon>Geodia</taxon>
    </lineage>
</organism>
<dbReference type="EMBL" id="CASHTH010000253">
    <property type="protein sequence ID" value="CAI7995698.1"/>
    <property type="molecule type" value="Genomic_DNA"/>
</dbReference>
<dbReference type="Pfam" id="PF10500">
    <property type="entry name" value="SR-25"/>
    <property type="match status" value="1"/>
</dbReference>